<name>A0ABW3HTK5_9BACL</name>
<evidence type="ECO:0008006" key="3">
    <source>
        <dbReference type="Google" id="ProtNLM"/>
    </source>
</evidence>
<accession>A0ABW3HTK5</accession>
<gene>
    <name evidence="1" type="ORF">ACFQ2I_15755</name>
</gene>
<dbReference type="Gene3D" id="3.90.1720.10">
    <property type="entry name" value="endopeptidase domain like (from Nostoc punctiforme)"/>
    <property type="match status" value="1"/>
</dbReference>
<dbReference type="InterPro" id="IPR038765">
    <property type="entry name" value="Papain-like_cys_pep_sf"/>
</dbReference>
<sequence>MNMNRDKDIYILLTDTGTVLTKIIRSFTKDPLNHASIAFDADLNEVYSFGRKNPSNPFIAGFVREDVRDTFFEDSMCAIYRLRVGHNTYNSIRTEIEHFMRNQDKYRYNLIGMLGVVFNIEWERKNRYFCSQFVTTVFARSGVDLVSKSPLLVTPGDLQQTSILELVYHGRLHAYAGCDQLSSSASSFRTA</sequence>
<protein>
    <recommendedName>
        <fullName evidence="3">Permuted papain-like amidase enzyme, YaeF/YiiX, C92 family</fullName>
    </recommendedName>
</protein>
<dbReference type="RefSeq" id="WP_377565692.1">
    <property type="nucleotide sequence ID" value="NZ_JBHTJZ010000024.1"/>
</dbReference>
<dbReference type="SUPFAM" id="SSF54001">
    <property type="entry name" value="Cysteine proteinases"/>
    <property type="match status" value="1"/>
</dbReference>
<dbReference type="Proteomes" id="UP001596989">
    <property type="component" value="Unassembled WGS sequence"/>
</dbReference>
<keyword evidence="2" id="KW-1185">Reference proteome</keyword>
<organism evidence="1 2">
    <name type="scientific">Paenibacillus chungangensis</name>
    <dbReference type="NCBI Taxonomy" id="696535"/>
    <lineage>
        <taxon>Bacteria</taxon>
        <taxon>Bacillati</taxon>
        <taxon>Bacillota</taxon>
        <taxon>Bacilli</taxon>
        <taxon>Bacillales</taxon>
        <taxon>Paenibacillaceae</taxon>
        <taxon>Paenibacillus</taxon>
    </lineage>
</organism>
<proteinExistence type="predicted"/>
<evidence type="ECO:0000313" key="1">
    <source>
        <dbReference type="EMBL" id="MFD0960846.1"/>
    </source>
</evidence>
<comment type="caution">
    <text evidence="1">The sequence shown here is derived from an EMBL/GenBank/DDBJ whole genome shotgun (WGS) entry which is preliminary data.</text>
</comment>
<dbReference type="EMBL" id="JBHTJZ010000024">
    <property type="protein sequence ID" value="MFD0960846.1"/>
    <property type="molecule type" value="Genomic_DNA"/>
</dbReference>
<reference evidence="2" key="1">
    <citation type="journal article" date="2019" name="Int. J. Syst. Evol. Microbiol.">
        <title>The Global Catalogue of Microorganisms (GCM) 10K type strain sequencing project: providing services to taxonomists for standard genome sequencing and annotation.</title>
        <authorList>
            <consortium name="The Broad Institute Genomics Platform"/>
            <consortium name="The Broad Institute Genome Sequencing Center for Infectious Disease"/>
            <person name="Wu L."/>
            <person name="Ma J."/>
        </authorList>
    </citation>
    <scope>NUCLEOTIDE SEQUENCE [LARGE SCALE GENOMIC DNA]</scope>
    <source>
        <strain evidence="2">CCUG 59129</strain>
    </source>
</reference>
<evidence type="ECO:0000313" key="2">
    <source>
        <dbReference type="Proteomes" id="UP001596989"/>
    </source>
</evidence>